<dbReference type="Gene3D" id="3.40.50.150">
    <property type="entry name" value="Vaccinia Virus protein VP39"/>
    <property type="match status" value="1"/>
</dbReference>
<dbReference type="SMART" id="SM00825">
    <property type="entry name" value="PKS_KS"/>
    <property type="match status" value="1"/>
</dbReference>
<dbReference type="GO" id="GO:0031177">
    <property type="term" value="F:phosphopantetheine binding"/>
    <property type="evidence" value="ECO:0007669"/>
    <property type="project" value="InterPro"/>
</dbReference>
<dbReference type="PROSITE" id="PS50075">
    <property type="entry name" value="CARRIER"/>
    <property type="match status" value="1"/>
</dbReference>
<dbReference type="InterPro" id="IPR020806">
    <property type="entry name" value="PKS_PP-bd"/>
</dbReference>
<dbReference type="FunFam" id="3.40.50.720:FF:000209">
    <property type="entry name" value="Polyketide synthase Pks12"/>
    <property type="match status" value="1"/>
</dbReference>
<keyword evidence="2" id="KW-0597">Phosphoprotein</keyword>
<dbReference type="InterPro" id="IPR032821">
    <property type="entry name" value="PKS_assoc"/>
</dbReference>
<dbReference type="Pfam" id="PF21089">
    <property type="entry name" value="PKS_DH_N"/>
    <property type="match status" value="1"/>
</dbReference>
<dbReference type="InterPro" id="IPR016035">
    <property type="entry name" value="Acyl_Trfase/lysoPLipase"/>
</dbReference>
<dbReference type="GO" id="GO:1901336">
    <property type="term" value="P:lactone biosynthetic process"/>
    <property type="evidence" value="ECO:0007669"/>
    <property type="project" value="UniProtKB-ARBA"/>
</dbReference>
<proteinExistence type="predicted"/>
<dbReference type="Pfam" id="PF00107">
    <property type="entry name" value="ADH_zinc_N"/>
    <property type="match status" value="1"/>
</dbReference>
<dbReference type="InterPro" id="IPR020843">
    <property type="entry name" value="ER"/>
</dbReference>
<dbReference type="InterPro" id="IPR014043">
    <property type="entry name" value="Acyl_transferase_dom"/>
</dbReference>
<dbReference type="Pfam" id="PF16197">
    <property type="entry name" value="KAsynt_C_assoc"/>
    <property type="match status" value="1"/>
</dbReference>
<keyword evidence="12" id="KW-1185">Reference proteome</keyword>
<dbReference type="InterPro" id="IPR011032">
    <property type="entry name" value="GroES-like_sf"/>
</dbReference>
<dbReference type="Pfam" id="PF08240">
    <property type="entry name" value="ADH_N"/>
    <property type="match status" value="1"/>
</dbReference>
<dbReference type="PANTHER" id="PTHR43775:SF28">
    <property type="entry name" value="SYNTHASE, PUTATIVE-RELATED"/>
    <property type="match status" value="1"/>
</dbReference>
<dbReference type="SMART" id="SM00827">
    <property type="entry name" value="PKS_AT"/>
    <property type="match status" value="1"/>
</dbReference>
<evidence type="ECO:0000259" key="9">
    <source>
        <dbReference type="PROSITE" id="PS52004"/>
    </source>
</evidence>
<dbReference type="Gene3D" id="3.40.47.10">
    <property type="match status" value="1"/>
</dbReference>
<dbReference type="SMART" id="SM00829">
    <property type="entry name" value="PKS_ER"/>
    <property type="match status" value="1"/>
</dbReference>
<dbReference type="InterPro" id="IPR016039">
    <property type="entry name" value="Thiolase-like"/>
</dbReference>
<dbReference type="InterPro" id="IPR042104">
    <property type="entry name" value="PKS_dehydratase_sf"/>
</dbReference>
<evidence type="ECO:0000259" key="10">
    <source>
        <dbReference type="PROSITE" id="PS52019"/>
    </source>
</evidence>
<dbReference type="PROSITE" id="PS52004">
    <property type="entry name" value="KS3_2"/>
    <property type="match status" value="1"/>
</dbReference>
<name>A0A8H6RN08_9PEZI</name>
<dbReference type="InterPro" id="IPR014030">
    <property type="entry name" value="Ketoacyl_synth_N"/>
</dbReference>
<evidence type="ECO:0000256" key="5">
    <source>
        <dbReference type="ARBA" id="ARBA00023268"/>
    </source>
</evidence>
<dbReference type="Gene3D" id="3.40.50.720">
    <property type="entry name" value="NAD(P)-binding Rossmann-like Domain"/>
    <property type="match status" value="2"/>
</dbReference>
<evidence type="ECO:0000313" key="12">
    <source>
        <dbReference type="Proteomes" id="UP000660729"/>
    </source>
</evidence>
<dbReference type="SMART" id="SM00823">
    <property type="entry name" value="PKS_PP"/>
    <property type="match status" value="1"/>
</dbReference>
<dbReference type="Gene3D" id="1.10.1200.10">
    <property type="entry name" value="ACP-like"/>
    <property type="match status" value="1"/>
</dbReference>
<dbReference type="GO" id="GO:0004312">
    <property type="term" value="F:fatty acid synthase activity"/>
    <property type="evidence" value="ECO:0007669"/>
    <property type="project" value="TreeGrafter"/>
</dbReference>
<dbReference type="Pfam" id="PF00698">
    <property type="entry name" value="Acyl_transf_1"/>
    <property type="match status" value="1"/>
</dbReference>
<dbReference type="Pfam" id="PF00550">
    <property type="entry name" value="PP-binding"/>
    <property type="match status" value="1"/>
</dbReference>
<feature type="active site" description="Proton donor; for dehydratase activity" evidence="7">
    <location>
        <position position="1090"/>
    </location>
</feature>
<dbReference type="InterPro" id="IPR013149">
    <property type="entry name" value="ADH-like_C"/>
</dbReference>
<dbReference type="SUPFAM" id="SSF55048">
    <property type="entry name" value="Probable ACP-binding domain of malonyl-CoA ACP transacylase"/>
    <property type="match status" value="1"/>
</dbReference>
<dbReference type="InterPro" id="IPR013154">
    <property type="entry name" value="ADH-like_N"/>
</dbReference>
<dbReference type="InterPro" id="IPR049552">
    <property type="entry name" value="PKS_DH_N"/>
</dbReference>
<feature type="non-terminal residue" evidence="11">
    <location>
        <position position="2351"/>
    </location>
</feature>
<evidence type="ECO:0000256" key="7">
    <source>
        <dbReference type="PROSITE-ProRule" id="PRU01363"/>
    </source>
</evidence>
<dbReference type="SUPFAM" id="SSF47336">
    <property type="entry name" value="ACP-like"/>
    <property type="match status" value="1"/>
</dbReference>
<dbReference type="InterPro" id="IPR020807">
    <property type="entry name" value="PKS_DH"/>
</dbReference>
<dbReference type="GO" id="GO:0016491">
    <property type="term" value="F:oxidoreductase activity"/>
    <property type="evidence" value="ECO:0007669"/>
    <property type="project" value="InterPro"/>
</dbReference>
<keyword evidence="3" id="KW-0808">Transferase</keyword>
<dbReference type="InterPro" id="IPR057326">
    <property type="entry name" value="KR_dom"/>
</dbReference>
<evidence type="ECO:0000313" key="11">
    <source>
        <dbReference type="EMBL" id="KAF7193808.1"/>
    </source>
</evidence>
<reference evidence="11" key="1">
    <citation type="submission" date="2020-04" db="EMBL/GenBank/DDBJ databases">
        <title>Draft genome resource of the tomato pathogen Pseudocercospora fuligena.</title>
        <authorList>
            <person name="Zaccaron A."/>
        </authorList>
    </citation>
    <scope>NUCLEOTIDE SEQUENCE</scope>
    <source>
        <strain evidence="11">PF001</strain>
    </source>
</reference>
<comment type="caution">
    <text evidence="11">The sequence shown here is derived from an EMBL/GenBank/DDBJ whole genome shotgun (WGS) entry which is preliminary data.</text>
</comment>
<evidence type="ECO:0000256" key="4">
    <source>
        <dbReference type="ARBA" id="ARBA00022857"/>
    </source>
</evidence>
<dbReference type="GO" id="GO:0044550">
    <property type="term" value="P:secondary metabolite biosynthetic process"/>
    <property type="evidence" value="ECO:0007669"/>
    <property type="project" value="TreeGrafter"/>
</dbReference>
<dbReference type="InterPro" id="IPR014031">
    <property type="entry name" value="Ketoacyl_synth_C"/>
</dbReference>
<dbReference type="InterPro" id="IPR020841">
    <property type="entry name" value="PKS_Beta-ketoAc_synthase_dom"/>
</dbReference>
<gene>
    <name evidence="11" type="ORF">HII31_04877</name>
</gene>
<dbReference type="InterPro" id="IPR029063">
    <property type="entry name" value="SAM-dependent_MTases_sf"/>
</dbReference>
<dbReference type="Pfam" id="PF00109">
    <property type="entry name" value="ketoacyl-synt"/>
    <property type="match status" value="1"/>
</dbReference>
<dbReference type="PROSITE" id="PS52019">
    <property type="entry name" value="PKS_MFAS_DH"/>
    <property type="match status" value="1"/>
</dbReference>
<dbReference type="Pfam" id="PF14765">
    <property type="entry name" value="PS-DH"/>
    <property type="match status" value="1"/>
</dbReference>
<evidence type="ECO:0000256" key="3">
    <source>
        <dbReference type="ARBA" id="ARBA00022679"/>
    </source>
</evidence>
<keyword evidence="6" id="KW-0012">Acyltransferase</keyword>
<dbReference type="InterPro" id="IPR013968">
    <property type="entry name" value="PKS_KR"/>
</dbReference>
<dbReference type="SUPFAM" id="SSF52151">
    <property type="entry name" value="FabD/lysophospholipase-like"/>
    <property type="match status" value="1"/>
</dbReference>
<dbReference type="Gene3D" id="3.40.366.10">
    <property type="entry name" value="Malonyl-Coenzyme A Acyl Carrier Protein, domain 2"/>
    <property type="match status" value="1"/>
</dbReference>
<keyword evidence="1" id="KW-0596">Phosphopantetheine</keyword>
<dbReference type="InterPro" id="IPR036291">
    <property type="entry name" value="NAD(P)-bd_dom_sf"/>
</dbReference>
<dbReference type="SMART" id="SM00822">
    <property type="entry name" value="PKS_KR"/>
    <property type="match status" value="1"/>
</dbReference>
<dbReference type="SMART" id="SM00826">
    <property type="entry name" value="PKS_DH"/>
    <property type="match status" value="1"/>
</dbReference>
<feature type="domain" description="Carrier" evidence="8">
    <location>
        <begin position="2291"/>
        <end position="2351"/>
    </location>
</feature>
<dbReference type="InterPro" id="IPR036736">
    <property type="entry name" value="ACP-like_sf"/>
</dbReference>
<dbReference type="GO" id="GO:0006633">
    <property type="term" value="P:fatty acid biosynthetic process"/>
    <property type="evidence" value="ECO:0007669"/>
    <property type="project" value="TreeGrafter"/>
</dbReference>
<feature type="region of interest" description="N-terminal hotdog fold" evidence="7">
    <location>
        <begin position="887"/>
        <end position="1017"/>
    </location>
</feature>
<dbReference type="Pfam" id="PF02801">
    <property type="entry name" value="Ketoacyl-synt_C"/>
    <property type="match status" value="1"/>
</dbReference>
<dbReference type="InterPro" id="IPR001227">
    <property type="entry name" value="Ac_transferase_dom_sf"/>
</dbReference>
<evidence type="ECO:0000256" key="2">
    <source>
        <dbReference type="ARBA" id="ARBA00022553"/>
    </source>
</evidence>
<dbReference type="Proteomes" id="UP000660729">
    <property type="component" value="Unassembled WGS sequence"/>
</dbReference>
<sequence>MACRLPCSIRSPRQLWDFLCSGHDARSKVPGSRYNIEAFHDVSGKVGTIKTEYGYFLDDDLSGLDTSIFPVSRMELEQMDPQQRLMLEVARECLEDAGETGYNGQRIGVFVGNLGEDWREMSKQDTENHGHFRYIGYEDFSLSNRISYEMNLHGPRGQEFGQANDCSLTIRTACSSSMVAFNEACMAIGRGDCVSAIVGGTNLILRPDCSAVMSEQGVLSPDGSCKTFSALANGYVRGEAIIGTFLKPLRTALRDGNAIRAVVRATAVNHDGKTPGFTLPSSEAQIDLIRRAYELAALPITETAFVECHGTGTAAGDPLETAAISRAFAGQEMLIGSIKPNLGHTEGASGLLSILKAVLMLENAAIPPSIKCDPRNPKIDWTSGSLKLAEGLLPWPSNRTERISVNSFGYGGTNAHTILDSAASFEVGNNGRGHGEQDSQLLCFSAASQASLSRYIDEYKLLIEDTRQQIQRIAYTLARGREHLSYRAFSIAQGTTFGPAFSNPRPCQKQPKIAMVFTGQGAQYPRMGHDLLKSNRTFASSIRRLDSHLKAHFKSGDEAWSIETELSVAGKNSRIGLAQYSQPLCTAVQIALVDTLRSLNIEADAVTGHSSGEIAAAYAAGVLSAEEAILVAFFRGIMVHMQQTPGAMAAVGMSAQDTEAFLIPGVLVACDNSPRSVTISGDIDKIEQVLQAVRSSRPDTLARKLQVDKAYHSHHMSEIGSTYRALIEPLIAPAASRIPFFSSVTSRLLTSTESLDAAYWQRNLEQPVLFNGSVKSLLGHLHDDHTILLEIGPHSTLSGPLSQIVSETASNTTYIPTLIRNKNSTDSLLSTTGMLYAFGAPVDLKAVFPTGSCVADLPRYPFDHKESDHWFESRLSKQYRQRKHAHHDLLGLRIIESTDAEPAWRNMLHIDNTTCWLRDHKVGRDIVFPFTGYFAIAGEAVQQTCGRGRNIMFRHVSVSAAMLLSEEKPKEIITTLKPLQLTISQDSVWYDFTISSYHNEQWIKHCRGEVRVDAESSPPAQVRSPHPRKLDLQRWFQGVQRAGLDLGNTFRNLIDVTAATTTHEALGTIYNRRFEANENLQYSIHPAVLDSVLQLASIASAKGLIRKHENFLPIYCDEVFISSASEDFSAAVRVTRVGDGGNSLRTAEGEGTSRGKVVFKFRGLKMTSARSVDHSNETPDPHAAARLIWAPDIDFLDPHKFLPSAADSPPGTNLLAQYGSAFALRLHGLLERLLSTKGEVDDGLQWLYTLVRLVPRSLRESEDANHRILEVRAQLQNSAAAPVVMTLDALEQTLTSLLTGHNLSLETSISADIASKFYEFVHEIPSLGLLTALRHSRPGLKVLEISSSKRSPSAPVLSALTPPNASTICAQYTFATDLPIMDDERAGTSPGQELVRLDIDGDLDAQKFSNRHYDVILVSDGSKITENALRNIKVLLSPAGYLYVQKQSSWCRWITLMLDAILSHSSRNERPTLKDSGSVSWSDQLNPRLDSEDFATLVSCFPQSPPGLCGKSVWIGRAKIAESCSLRRKIHLLVPDRLKLYEDVETALQQRGFEITKITIEDTPLPGTEIFSILDTDGPFLDHIAAHSYEHFRNFVTGIKGNGIFWLTRACHIHPGDPRFAQILGMARVLRSELMLDFATCEIDMIDEQTMHLVCSVFEKFLGRDKEEELSPEYEYVIDHGVVYIPRYYPFLLPKLFQQEIEGEHSKVVIDSLGRLDTLHWLHYPDPGLPGDHELEVEMHAVGINFKDVLIAMNIIEHSGRYHGLEGAGIIRRTGAEVKGLKPGDRVAVMGHNTLSTLLVVHEDTCVRIPDTLNFMDAATMFTVYATVQHSLLKIGQLERGQSLLIHSACGGVGLAAIQIARMIGAEIFATVGTDDKRDYLLRNCGISDRRIFTSRNDSFVEGIYGETNGRGVDLVLNSLSGELLHDTWKCVAPFGRLVEIGKRDLIGHGRLEMEPFAANRSYSCVDMDAFFGSNPLRLKECMNETLEYLEKGLIKPVVIAKTFDACFVADALRFMFPGNHIGRIGVRIRDQESGRTFVKNITASNTKLQLDPAGAYLLAGGLGGLGRAVATYMVEHGARNLIFLGRRAGQSVSDREFIEELKSMGADPTLVRGSVTDPDTVCRVVEEANAPLRGVIQLTTYRNRLGLACSAINIGPVANIGLLSDEDALRRTAALTGHKTVQEQELLDALALAMMAPVPETHGDGANDTFTLSSSSCSTFYDPNAFALGLASVIPLTSASNRAVWKRDRRMAIYHTQSEVICQANDSPNDKLKAYIASARLDPHILRTAEAASYVGQEIGKRLFTLLLKDQDNLNPDLALTDLGLDSLVAVELRSWCNQIFGLDISEFDS</sequence>
<dbReference type="OrthoDB" id="329835at2759"/>
<dbReference type="InterPro" id="IPR050091">
    <property type="entry name" value="PKS_NRPS_Biosynth_Enz"/>
</dbReference>
<dbReference type="SUPFAM" id="SSF51735">
    <property type="entry name" value="NAD(P)-binding Rossmann-fold domains"/>
    <property type="match status" value="2"/>
</dbReference>
<keyword evidence="5" id="KW-0511">Multifunctional enzyme</keyword>
<dbReference type="PANTHER" id="PTHR43775">
    <property type="entry name" value="FATTY ACID SYNTHASE"/>
    <property type="match status" value="1"/>
</dbReference>
<dbReference type="CDD" id="cd05195">
    <property type="entry name" value="enoyl_red"/>
    <property type="match status" value="1"/>
</dbReference>
<evidence type="ECO:0000259" key="8">
    <source>
        <dbReference type="PROSITE" id="PS50075"/>
    </source>
</evidence>
<dbReference type="EMBL" id="JABCIY010000071">
    <property type="protein sequence ID" value="KAF7193808.1"/>
    <property type="molecule type" value="Genomic_DNA"/>
</dbReference>
<organism evidence="11 12">
    <name type="scientific">Pseudocercospora fuligena</name>
    <dbReference type="NCBI Taxonomy" id="685502"/>
    <lineage>
        <taxon>Eukaryota</taxon>
        <taxon>Fungi</taxon>
        <taxon>Dikarya</taxon>
        <taxon>Ascomycota</taxon>
        <taxon>Pezizomycotina</taxon>
        <taxon>Dothideomycetes</taxon>
        <taxon>Dothideomycetidae</taxon>
        <taxon>Mycosphaerellales</taxon>
        <taxon>Mycosphaerellaceae</taxon>
        <taxon>Pseudocercospora</taxon>
    </lineage>
</organism>
<evidence type="ECO:0000256" key="6">
    <source>
        <dbReference type="ARBA" id="ARBA00023315"/>
    </source>
</evidence>
<protein>
    <submittedName>
        <fullName evidence="11">Highly reducing polyketide synthase FUM1</fullName>
    </submittedName>
</protein>
<dbReference type="SUPFAM" id="SSF53901">
    <property type="entry name" value="Thiolase-like"/>
    <property type="match status" value="1"/>
</dbReference>
<accession>A0A8H6RN08</accession>
<feature type="domain" description="PKS/mFAS DH" evidence="10">
    <location>
        <begin position="887"/>
        <end position="1175"/>
    </location>
</feature>
<keyword evidence="4" id="KW-0521">NADP</keyword>
<dbReference type="Gene3D" id="3.30.70.3290">
    <property type="match status" value="1"/>
</dbReference>
<evidence type="ECO:0000256" key="1">
    <source>
        <dbReference type="ARBA" id="ARBA00022450"/>
    </source>
</evidence>
<dbReference type="Gene3D" id="3.10.129.110">
    <property type="entry name" value="Polyketide synthase dehydratase"/>
    <property type="match status" value="1"/>
</dbReference>
<dbReference type="InterPro" id="IPR016036">
    <property type="entry name" value="Malonyl_transacylase_ACP-bd"/>
</dbReference>
<feature type="domain" description="Ketosynthase family 3 (KS3)" evidence="9">
    <location>
        <begin position="1"/>
        <end position="421"/>
    </location>
</feature>
<dbReference type="Pfam" id="PF08659">
    <property type="entry name" value="KR"/>
    <property type="match status" value="1"/>
</dbReference>
<dbReference type="CDD" id="cd00833">
    <property type="entry name" value="PKS"/>
    <property type="match status" value="1"/>
</dbReference>
<dbReference type="InterPro" id="IPR049900">
    <property type="entry name" value="PKS_mFAS_DH"/>
</dbReference>
<dbReference type="Gene3D" id="3.90.180.10">
    <property type="entry name" value="Medium-chain alcohol dehydrogenases, catalytic domain"/>
    <property type="match status" value="1"/>
</dbReference>
<dbReference type="SUPFAM" id="SSF50129">
    <property type="entry name" value="GroES-like"/>
    <property type="match status" value="1"/>
</dbReference>
<feature type="active site" description="Proton acceptor; for dehydratase activity" evidence="7">
    <location>
        <position position="920"/>
    </location>
</feature>
<dbReference type="InterPro" id="IPR049551">
    <property type="entry name" value="PKS_DH_C"/>
</dbReference>
<feature type="region of interest" description="C-terminal hotdog fold" evidence="7">
    <location>
        <begin position="1027"/>
        <end position="1175"/>
    </location>
</feature>
<dbReference type="InterPro" id="IPR009081">
    <property type="entry name" value="PP-bd_ACP"/>
</dbReference>